<proteinExistence type="predicted"/>
<dbReference type="EMBL" id="MN740353">
    <property type="protein sequence ID" value="QHU02094.1"/>
    <property type="molecule type" value="Genomic_DNA"/>
</dbReference>
<dbReference type="AlphaFoldDB" id="A0A6C0JEM1"/>
<evidence type="ECO:0000313" key="1">
    <source>
        <dbReference type="EMBL" id="QHU02094.1"/>
    </source>
</evidence>
<reference evidence="1" key="1">
    <citation type="journal article" date="2020" name="Nature">
        <title>Giant virus diversity and host interactions through global metagenomics.</title>
        <authorList>
            <person name="Schulz F."/>
            <person name="Roux S."/>
            <person name="Paez-Espino D."/>
            <person name="Jungbluth S."/>
            <person name="Walsh D.A."/>
            <person name="Denef V.J."/>
            <person name="McMahon K.D."/>
            <person name="Konstantinidis K.T."/>
            <person name="Eloe-Fadrosh E.A."/>
            <person name="Kyrpides N.C."/>
            <person name="Woyke T."/>
        </authorList>
    </citation>
    <scope>NUCLEOTIDE SEQUENCE</scope>
    <source>
        <strain evidence="1">GVMAG-M-3300025880-56</strain>
    </source>
</reference>
<organism evidence="1">
    <name type="scientific">viral metagenome</name>
    <dbReference type="NCBI Taxonomy" id="1070528"/>
    <lineage>
        <taxon>unclassified sequences</taxon>
        <taxon>metagenomes</taxon>
        <taxon>organismal metagenomes</taxon>
    </lineage>
</organism>
<accession>A0A6C0JEM1</accession>
<name>A0A6C0JEM1_9ZZZZ</name>
<sequence length="182" mass="21350">MIFLVFIIIIIFYILSKPKGPCGYLMANDYIWNTQIVVLYNNCYSYAFTDLSINRFRKPKIGEKSNNISKIIYPYNCENIIKVILLDFPNAIYLGKTLHLKKNICNYHTVFLCITKKGDDYHFYRRNNNKYWTHKPGSSSVSHRDASDNLIVDPKKSNRNFGILNYAIPCGFFLVKTNFVFR</sequence>
<protein>
    <submittedName>
        <fullName evidence="1">Uncharacterized protein</fullName>
    </submittedName>
</protein>